<organism evidence="2 3">
    <name type="scientific">Euphydryas editha</name>
    <name type="common">Edith's checkerspot</name>
    <dbReference type="NCBI Taxonomy" id="104508"/>
    <lineage>
        <taxon>Eukaryota</taxon>
        <taxon>Metazoa</taxon>
        <taxon>Ecdysozoa</taxon>
        <taxon>Arthropoda</taxon>
        <taxon>Hexapoda</taxon>
        <taxon>Insecta</taxon>
        <taxon>Pterygota</taxon>
        <taxon>Neoptera</taxon>
        <taxon>Endopterygota</taxon>
        <taxon>Lepidoptera</taxon>
        <taxon>Glossata</taxon>
        <taxon>Ditrysia</taxon>
        <taxon>Papilionoidea</taxon>
        <taxon>Nymphalidae</taxon>
        <taxon>Nymphalinae</taxon>
        <taxon>Euphydryas</taxon>
    </lineage>
</organism>
<evidence type="ECO:0000313" key="3">
    <source>
        <dbReference type="Proteomes" id="UP001153954"/>
    </source>
</evidence>
<keyword evidence="1" id="KW-0175">Coiled coil</keyword>
<feature type="coiled-coil region" evidence="1">
    <location>
        <begin position="39"/>
        <end position="66"/>
    </location>
</feature>
<keyword evidence="3" id="KW-1185">Reference proteome</keyword>
<protein>
    <submittedName>
        <fullName evidence="2">Uncharacterized protein</fullName>
    </submittedName>
</protein>
<dbReference type="Proteomes" id="UP001153954">
    <property type="component" value="Unassembled WGS sequence"/>
</dbReference>
<dbReference type="EMBL" id="CAKOGL010000023">
    <property type="protein sequence ID" value="CAH2101539.1"/>
    <property type="molecule type" value="Genomic_DNA"/>
</dbReference>
<dbReference type="AlphaFoldDB" id="A0AAU9UPH7"/>
<evidence type="ECO:0000256" key="1">
    <source>
        <dbReference type="SAM" id="Coils"/>
    </source>
</evidence>
<comment type="caution">
    <text evidence="2">The sequence shown here is derived from an EMBL/GenBank/DDBJ whole genome shotgun (WGS) entry which is preliminary data.</text>
</comment>
<proteinExistence type="predicted"/>
<accession>A0AAU9UPH7</accession>
<evidence type="ECO:0000313" key="2">
    <source>
        <dbReference type="EMBL" id="CAH2101539.1"/>
    </source>
</evidence>
<reference evidence="2" key="1">
    <citation type="submission" date="2022-03" db="EMBL/GenBank/DDBJ databases">
        <authorList>
            <person name="Tunstrom K."/>
        </authorList>
    </citation>
    <scope>NUCLEOTIDE SEQUENCE</scope>
</reference>
<sequence length="71" mass="8628">MEEQFQILFNKMKSEMQKQTAELKESITNTIMMKMDEKLQPIMEENKDLKIKIENLEKEIEYLKSEKRKTT</sequence>
<gene>
    <name evidence="2" type="ORF">EEDITHA_LOCUS16281</name>
</gene>
<name>A0AAU9UPH7_EUPED</name>